<dbReference type="RefSeq" id="WP_151422952.1">
    <property type="nucleotide sequence ID" value="NZ_WBJX01000001.1"/>
</dbReference>
<evidence type="ECO:0000256" key="5">
    <source>
        <dbReference type="ARBA" id="ARBA00022741"/>
    </source>
</evidence>
<evidence type="ECO:0000256" key="1">
    <source>
        <dbReference type="ARBA" id="ARBA00000085"/>
    </source>
</evidence>
<keyword evidence="5" id="KW-0547">Nucleotide-binding</keyword>
<evidence type="ECO:0000256" key="3">
    <source>
        <dbReference type="ARBA" id="ARBA00022553"/>
    </source>
</evidence>
<feature type="transmembrane region" description="Helical" evidence="11">
    <location>
        <begin position="44"/>
        <end position="65"/>
    </location>
</feature>
<proteinExistence type="predicted"/>
<keyword evidence="7" id="KW-0067">ATP-binding</keyword>
<dbReference type="PANTHER" id="PTHR24421:SF10">
    <property type="entry name" value="NITRATE_NITRITE SENSOR PROTEIN NARQ"/>
    <property type="match status" value="1"/>
</dbReference>
<keyword evidence="11" id="KW-1133">Transmembrane helix</keyword>
<dbReference type="GO" id="GO:0005524">
    <property type="term" value="F:ATP binding"/>
    <property type="evidence" value="ECO:0007669"/>
    <property type="project" value="UniProtKB-KW"/>
</dbReference>
<dbReference type="GO" id="GO:0046983">
    <property type="term" value="F:protein dimerization activity"/>
    <property type="evidence" value="ECO:0007669"/>
    <property type="project" value="InterPro"/>
</dbReference>
<organism evidence="14 15">
    <name type="scientific">Pseudoclavibacter terrae</name>
    <dbReference type="NCBI Taxonomy" id="1530195"/>
    <lineage>
        <taxon>Bacteria</taxon>
        <taxon>Bacillati</taxon>
        <taxon>Actinomycetota</taxon>
        <taxon>Actinomycetes</taxon>
        <taxon>Micrococcales</taxon>
        <taxon>Microbacteriaceae</taxon>
        <taxon>Pseudoclavibacter</taxon>
    </lineage>
</organism>
<sequence length="461" mass="50116">MTRSSSDASGSETASPATRAVEPKRRESFLATVTRLWTQHTHRLTWLQWVTDIILGVLFAITLGLPFDYDAPNSATLTWLLLPSWVLFTVAIILRRYAPWPSFLIVVLAALLKSIFAFGPHPQDVAIYLSIYAAVAYGSRALLVTSGAYGIVAPTIIVALIPHWNPSTFTWDSIASNLDGSRDEFLLAAALIWLLFVGAGVVSWLAGLLRRMHLRAQEVKNRAAITELERLRAKEQLTAEQERTQIARDMHDVVAHSLAVVVAQADGARYAMKSSPDAAEAALVTISSTARSALVDVRGLLGQLRHSQEAGPEPGLEELPALYSRMRAAGLDLQLETRGQPGALSTQAQGAVFRLLQESLTNVLKHGDATQQVVVRLSWGQVFEVTIVNAIADPPRPRSDTGHGLIGMAERIGIAGGNVQAERLGEQFRVHAWLPLASAQPSGTGELEGDRARTTTERQDP</sequence>
<feature type="domain" description="Signal transduction histidine kinase subgroup 3 dimerisation and phosphoacceptor" evidence="12">
    <location>
        <begin position="242"/>
        <end position="308"/>
    </location>
</feature>
<keyword evidence="15" id="KW-1185">Reference proteome</keyword>
<evidence type="ECO:0000313" key="15">
    <source>
        <dbReference type="Proteomes" id="UP000490386"/>
    </source>
</evidence>
<dbReference type="GO" id="GO:0016020">
    <property type="term" value="C:membrane"/>
    <property type="evidence" value="ECO:0007669"/>
    <property type="project" value="InterPro"/>
</dbReference>
<evidence type="ECO:0000256" key="9">
    <source>
        <dbReference type="SAM" id="Coils"/>
    </source>
</evidence>
<dbReference type="Gene3D" id="3.30.565.10">
    <property type="entry name" value="Histidine kinase-like ATPase, C-terminal domain"/>
    <property type="match status" value="1"/>
</dbReference>
<keyword evidence="9" id="KW-0175">Coiled coil</keyword>
<feature type="transmembrane region" description="Helical" evidence="11">
    <location>
        <begin position="77"/>
        <end position="94"/>
    </location>
</feature>
<feature type="region of interest" description="Disordered" evidence="10">
    <location>
        <begin position="1"/>
        <end position="23"/>
    </location>
</feature>
<accession>A0A7J5B6J1</accession>
<dbReference type="GO" id="GO:0000155">
    <property type="term" value="F:phosphorelay sensor kinase activity"/>
    <property type="evidence" value="ECO:0007669"/>
    <property type="project" value="InterPro"/>
</dbReference>
<dbReference type="CDD" id="cd16917">
    <property type="entry name" value="HATPase_UhpB-NarQ-NarX-like"/>
    <property type="match status" value="1"/>
</dbReference>
<feature type="region of interest" description="Disordered" evidence="10">
    <location>
        <begin position="439"/>
        <end position="461"/>
    </location>
</feature>
<dbReference type="Pfam" id="PF07730">
    <property type="entry name" value="HisKA_3"/>
    <property type="match status" value="1"/>
</dbReference>
<keyword evidence="8" id="KW-0902">Two-component regulatory system</keyword>
<feature type="transmembrane region" description="Helical" evidence="11">
    <location>
        <begin position="185"/>
        <end position="209"/>
    </location>
</feature>
<evidence type="ECO:0000256" key="4">
    <source>
        <dbReference type="ARBA" id="ARBA00022679"/>
    </source>
</evidence>
<comment type="catalytic activity">
    <reaction evidence="1">
        <text>ATP + protein L-histidine = ADP + protein N-phospho-L-histidine.</text>
        <dbReference type="EC" id="2.7.13.3"/>
    </reaction>
</comment>
<keyword evidence="3" id="KW-0597">Phosphoprotein</keyword>
<dbReference type="Proteomes" id="UP000490386">
    <property type="component" value="Unassembled WGS sequence"/>
</dbReference>
<keyword evidence="6 14" id="KW-0418">Kinase</keyword>
<feature type="compositionally biased region" description="Basic and acidic residues" evidence="10">
    <location>
        <begin position="448"/>
        <end position="461"/>
    </location>
</feature>
<evidence type="ECO:0000256" key="7">
    <source>
        <dbReference type="ARBA" id="ARBA00022840"/>
    </source>
</evidence>
<dbReference type="AlphaFoldDB" id="A0A7J5B6J1"/>
<dbReference type="OrthoDB" id="227596at2"/>
<dbReference type="InterPro" id="IPR011712">
    <property type="entry name" value="Sig_transdc_His_kin_sub3_dim/P"/>
</dbReference>
<evidence type="ECO:0000256" key="10">
    <source>
        <dbReference type="SAM" id="MobiDB-lite"/>
    </source>
</evidence>
<evidence type="ECO:0000313" key="14">
    <source>
        <dbReference type="EMBL" id="KAB1639808.1"/>
    </source>
</evidence>
<evidence type="ECO:0000256" key="11">
    <source>
        <dbReference type="SAM" id="Phobius"/>
    </source>
</evidence>
<dbReference type="Gene3D" id="1.20.5.1930">
    <property type="match status" value="1"/>
</dbReference>
<dbReference type="InterPro" id="IPR055558">
    <property type="entry name" value="DUF7134"/>
</dbReference>
<feature type="transmembrane region" description="Helical" evidence="11">
    <location>
        <begin position="148"/>
        <end position="165"/>
    </location>
</feature>
<dbReference type="InterPro" id="IPR036890">
    <property type="entry name" value="HATPase_C_sf"/>
</dbReference>
<dbReference type="SUPFAM" id="SSF55874">
    <property type="entry name" value="ATPase domain of HSP90 chaperone/DNA topoisomerase II/histidine kinase"/>
    <property type="match status" value="1"/>
</dbReference>
<feature type="coiled-coil region" evidence="9">
    <location>
        <begin position="214"/>
        <end position="245"/>
    </location>
</feature>
<comment type="caution">
    <text evidence="14">The sequence shown here is derived from an EMBL/GenBank/DDBJ whole genome shotgun (WGS) entry which is preliminary data.</text>
</comment>
<dbReference type="Pfam" id="PF23539">
    <property type="entry name" value="DUF7134"/>
    <property type="match status" value="1"/>
</dbReference>
<protein>
    <recommendedName>
        <fullName evidence="2">histidine kinase</fullName>
        <ecNumber evidence="2">2.7.13.3</ecNumber>
    </recommendedName>
</protein>
<feature type="domain" description="DUF7134" evidence="13">
    <location>
        <begin position="51"/>
        <end position="211"/>
    </location>
</feature>
<dbReference type="PANTHER" id="PTHR24421">
    <property type="entry name" value="NITRATE/NITRITE SENSOR PROTEIN NARX-RELATED"/>
    <property type="match status" value="1"/>
</dbReference>
<evidence type="ECO:0000259" key="13">
    <source>
        <dbReference type="Pfam" id="PF23539"/>
    </source>
</evidence>
<keyword evidence="11" id="KW-0472">Membrane</keyword>
<keyword evidence="4" id="KW-0808">Transferase</keyword>
<dbReference type="InterPro" id="IPR050482">
    <property type="entry name" value="Sensor_HK_TwoCompSys"/>
</dbReference>
<evidence type="ECO:0000256" key="8">
    <source>
        <dbReference type="ARBA" id="ARBA00023012"/>
    </source>
</evidence>
<evidence type="ECO:0000259" key="12">
    <source>
        <dbReference type="Pfam" id="PF07730"/>
    </source>
</evidence>
<reference evidence="14 15" key="1">
    <citation type="submission" date="2019-09" db="EMBL/GenBank/DDBJ databases">
        <title>Phylogeny of genus Pseudoclavibacter and closely related genus.</title>
        <authorList>
            <person name="Li Y."/>
        </authorList>
    </citation>
    <scope>NUCLEOTIDE SEQUENCE [LARGE SCALE GENOMIC DNA]</scope>
    <source>
        <strain evidence="14 15">THG-MD12</strain>
    </source>
</reference>
<evidence type="ECO:0000256" key="6">
    <source>
        <dbReference type="ARBA" id="ARBA00022777"/>
    </source>
</evidence>
<dbReference type="EC" id="2.7.13.3" evidence="2"/>
<feature type="transmembrane region" description="Helical" evidence="11">
    <location>
        <begin position="101"/>
        <end position="119"/>
    </location>
</feature>
<keyword evidence="11" id="KW-0812">Transmembrane</keyword>
<dbReference type="EMBL" id="WBJX01000001">
    <property type="protein sequence ID" value="KAB1639808.1"/>
    <property type="molecule type" value="Genomic_DNA"/>
</dbReference>
<gene>
    <name evidence="14" type="ORF">F8O03_05710</name>
</gene>
<feature type="compositionally biased region" description="Low complexity" evidence="10">
    <location>
        <begin position="1"/>
        <end position="15"/>
    </location>
</feature>
<evidence type="ECO:0000256" key="2">
    <source>
        <dbReference type="ARBA" id="ARBA00012438"/>
    </source>
</evidence>
<name>A0A7J5B6J1_9MICO</name>